<keyword evidence="4" id="KW-0418">Kinase</keyword>
<evidence type="ECO:0000313" key="5">
    <source>
        <dbReference type="Proteomes" id="UP000248856"/>
    </source>
</evidence>
<dbReference type="InterPro" id="IPR036890">
    <property type="entry name" value="HATPase_C_sf"/>
</dbReference>
<reference evidence="4 5" key="1">
    <citation type="submission" date="2018-06" db="EMBL/GenBank/DDBJ databases">
        <title>Genomic Encyclopedia of Archaeal and Bacterial Type Strains, Phase II (KMG-II): from individual species to whole genera.</title>
        <authorList>
            <person name="Goeker M."/>
        </authorList>
    </citation>
    <scope>NUCLEOTIDE SEQUENCE [LARGE SCALE GENOMIC DNA]</scope>
    <source>
        <strain evidence="4 5">CFPB 3232</strain>
    </source>
</reference>
<keyword evidence="2" id="KW-0472">Membrane</keyword>
<evidence type="ECO:0000256" key="1">
    <source>
        <dbReference type="SAM" id="Coils"/>
    </source>
</evidence>
<feature type="transmembrane region" description="Helical" evidence="2">
    <location>
        <begin position="72"/>
        <end position="93"/>
    </location>
</feature>
<feature type="transmembrane region" description="Helical" evidence="2">
    <location>
        <begin position="113"/>
        <end position="132"/>
    </location>
</feature>
<dbReference type="AlphaFoldDB" id="A0A328YFA8"/>
<organism evidence="4 5">
    <name type="scientific">Paracidovorax anthurii</name>
    <dbReference type="NCBI Taxonomy" id="78229"/>
    <lineage>
        <taxon>Bacteria</taxon>
        <taxon>Pseudomonadati</taxon>
        <taxon>Pseudomonadota</taxon>
        <taxon>Betaproteobacteria</taxon>
        <taxon>Burkholderiales</taxon>
        <taxon>Comamonadaceae</taxon>
        <taxon>Paracidovorax</taxon>
    </lineage>
</organism>
<keyword evidence="4" id="KW-0808">Transferase</keyword>
<sequence length="359" mass="38526">MQHFHLRQFLQHGLAVAAFCAAIAGLQIAYGRGPWHAQFVYSFSIGLNTWLLIEAGRLWLSRKSPIPWPLGWRGGVLVAAGCSLGFVAGSAMGDAYLRAVLPGGAILRPDHPGGAMTTAALACLAISSFFYAQGKARYLEGRIAEAQRDAAEARLKLLQTQLEPHMMFNTLANLRVLIATDPPRAQAMLDHFIAYLRATLGASRTARHPLADEFDLLRDYLELMAVRMGPRLAYALDLPEALRAVPVPPLLLQPLVENAIRHGLEPQVQGGRIEIAARLEPGDPPRLRLTVCDTGVGLGADPAHPPTPGAGRFGLTQVRERLATLGGAHAALDLAPGEAGGTRAHITLPLLPQQPPARS</sequence>
<dbReference type="PANTHER" id="PTHR34220">
    <property type="entry name" value="SENSOR HISTIDINE KINASE YPDA"/>
    <property type="match status" value="1"/>
</dbReference>
<dbReference type="EMBL" id="QLTA01000078">
    <property type="protein sequence ID" value="RAR72698.1"/>
    <property type="molecule type" value="Genomic_DNA"/>
</dbReference>
<name>A0A328YFA8_9BURK</name>
<comment type="caution">
    <text evidence="4">The sequence shown here is derived from an EMBL/GenBank/DDBJ whole genome shotgun (WGS) entry which is preliminary data.</text>
</comment>
<dbReference type="GO" id="GO:0000155">
    <property type="term" value="F:phosphorelay sensor kinase activity"/>
    <property type="evidence" value="ECO:0007669"/>
    <property type="project" value="InterPro"/>
</dbReference>
<keyword evidence="1" id="KW-0175">Coiled coil</keyword>
<feature type="coiled-coil region" evidence="1">
    <location>
        <begin position="136"/>
        <end position="163"/>
    </location>
</feature>
<dbReference type="SMART" id="SM00387">
    <property type="entry name" value="HATPase_c"/>
    <property type="match status" value="1"/>
</dbReference>
<evidence type="ECO:0000313" key="4">
    <source>
        <dbReference type="EMBL" id="RAR72698.1"/>
    </source>
</evidence>
<keyword evidence="2" id="KW-1133">Transmembrane helix</keyword>
<dbReference type="PANTHER" id="PTHR34220:SF9">
    <property type="entry name" value="SIGNAL TRANSDUCTION HISTIDINE KINASE INTERNAL REGION DOMAIN-CONTAINING PROTEIN"/>
    <property type="match status" value="1"/>
</dbReference>
<protein>
    <submittedName>
        <fullName evidence="4">Histidine kinase</fullName>
    </submittedName>
</protein>
<dbReference type="Gene3D" id="3.30.565.10">
    <property type="entry name" value="Histidine kinase-like ATPase, C-terminal domain"/>
    <property type="match status" value="1"/>
</dbReference>
<dbReference type="OrthoDB" id="2514702at2"/>
<proteinExistence type="predicted"/>
<dbReference type="InterPro" id="IPR003594">
    <property type="entry name" value="HATPase_dom"/>
</dbReference>
<gene>
    <name evidence="4" type="ORF">AX018_10784</name>
</gene>
<dbReference type="InterPro" id="IPR050640">
    <property type="entry name" value="Bact_2-comp_sensor_kinase"/>
</dbReference>
<feature type="transmembrane region" description="Helical" evidence="2">
    <location>
        <begin position="12"/>
        <end position="33"/>
    </location>
</feature>
<dbReference type="RefSeq" id="WP_111882401.1">
    <property type="nucleotide sequence ID" value="NZ_QLTA01000078.1"/>
</dbReference>
<keyword evidence="2" id="KW-0812">Transmembrane</keyword>
<accession>A0A328YFA8</accession>
<dbReference type="GO" id="GO:0016020">
    <property type="term" value="C:membrane"/>
    <property type="evidence" value="ECO:0007669"/>
    <property type="project" value="InterPro"/>
</dbReference>
<evidence type="ECO:0000259" key="3">
    <source>
        <dbReference type="SMART" id="SM00387"/>
    </source>
</evidence>
<dbReference type="InterPro" id="IPR010559">
    <property type="entry name" value="Sig_transdc_His_kin_internal"/>
</dbReference>
<dbReference type="Proteomes" id="UP000248856">
    <property type="component" value="Unassembled WGS sequence"/>
</dbReference>
<feature type="domain" description="Histidine kinase/HSP90-like ATPase" evidence="3">
    <location>
        <begin position="247"/>
        <end position="352"/>
    </location>
</feature>
<dbReference type="SUPFAM" id="SSF55874">
    <property type="entry name" value="ATPase domain of HSP90 chaperone/DNA topoisomerase II/histidine kinase"/>
    <property type="match status" value="1"/>
</dbReference>
<dbReference type="Pfam" id="PF02518">
    <property type="entry name" value="HATPase_c"/>
    <property type="match status" value="1"/>
</dbReference>
<evidence type="ECO:0000256" key="2">
    <source>
        <dbReference type="SAM" id="Phobius"/>
    </source>
</evidence>
<dbReference type="Pfam" id="PF06580">
    <property type="entry name" value="His_kinase"/>
    <property type="match status" value="1"/>
</dbReference>
<feature type="transmembrane region" description="Helical" evidence="2">
    <location>
        <begin position="39"/>
        <end position="60"/>
    </location>
</feature>
<keyword evidence="5" id="KW-1185">Reference proteome</keyword>